<organism evidence="2 3">
    <name type="scientific">Coptis chinensis</name>
    <dbReference type="NCBI Taxonomy" id="261450"/>
    <lineage>
        <taxon>Eukaryota</taxon>
        <taxon>Viridiplantae</taxon>
        <taxon>Streptophyta</taxon>
        <taxon>Embryophyta</taxon>
        <taxon>Tracheophyta</taxon>
        <taxon>Spermatophyta</taxon>
        <taxon>Magnoliopsida</taxon>
        <taxon>Ranunculales</taxon>
        <taxon>Ranunculaceae</taxon>
        <taxon>Coptidoideae</taxon>
        <taxon>Coptis</taxon>
    </lineage>
</organism>
<accession>A0A835LFY6</accession>
<sequence length="311" mass="35502">MANNRGNGWVRRSVRVIENRSKKTKRVADEMRGKGQRHLMIPTTVNIVPISSDSVESHVSMEQMGDDSSTEPSPTDSDVLDNSSSESGISDDLEGAPHIPMEVYYPDEDDKSEHRKWITRVIWKWVSRFILGIIVRSIEQKVLIQISDKMRAFPFLCSSGTSKESGFIASYIKSKEWVFYDLQCRFSKLSKSIEEDQAEKSGQIETFGKTFQEESSLEEKQALQKIVVILGTLTSKKTEMVSKALRNMDEENIEVKKRLEQEMSSLQEVSANAKAEWHEYFGEEHVLRPDLLIDILAWGGQQQPNRWPIAA</sequence>
<proteinExistence type="predicted"/>
<dbReference type="EMBL" id="JADFTS010000009">
    <property type="protein sequence ID" value="KAF9590409.1"/>
    <property type="molecule type" value="Genomic_DNA"/>
</dbReference>
<name>A0A835LFY6_9MAGN</name>
<feature type="region of interest" description="Disordered" evidence="1">
    <location>
        <begin position="56"/>
        <end position="97"/>
    </location>
</feature>
<protein>
    <submittedName>
        <fullName evidence="2">Uncharacterized protein</fullName>
    </submittedName>
</protein>
<dbReference type="OrthoDB" id="1999626at2759"/>
<dbReference type="AlphaFoldDB" id="A0A835LFY6"/>
<comment type="caution">
    <text evidence="2">The sequence shown here is derived from an EMBL/GenBank/DDBJ whole genome shotgun (WGS) entry which is preliminary data.</text>
</comment>
<keyword evidence="3" id="KW-1185">Reference proteome</keyword>
<evidence type="ECO:0000256" key="1">
    <source>
        <dbReference type="SAM" id="MobiDB-lite"/>
    </source>
</evidence>
<dbReference type="Proteomes" id="UP000631114">
    <property type="component" value="Unassembled WGS sequence"/>
</dbReference>
<evidence type="ECO:0000313" key="3">
    <source>
        <dbReference type="Proteomes" id="UP000631114"/>
    </source>
</evidence>
<evidence type="ECO:0000313" key="2">
    <source>
        <dbReference type="EMBL" id="KAF9590409.1"/>
    </source>
</evidence>
<reference evidence="2 3" key="1">
    <citation type="submission" date="2020-10" db="EMBL/GenBank/DDBJ databases">
        <title>The Coptis chinensis genome and diversification of protoberbering-type alkaloids.</title>
        <authorList>
            <person name="Wang B."/>
            <person name="Shu S."/>
            <person name="Song C."/>
            <person name="Liu Y."/>
        </authorList>
    </citation>
    <scope>NUCLEOTIDE SEQUENCE [LARGE SCALE GENOMIC DNA]</scope>
    <source>
        <strain evidence="2">HL-2020</strain>
        <tissue evidence="2">Leaf</tissue>
    </source>
</reference>
<gene>
    <name evidence="2" type="ORF">IFM89_034202</name>
</gene>